<dbReference type="Proteomes" id="UP000308652">
    <property type="component" value="Unassembled WGS sequence"/>
</dbReference>
<evidence type="ECO:0000313" key="1">
    <source>
        <dbReference type="EMBL" id="TFK38604.1"/>
    </source>
</evidence>
<evidence type="ECO:0000313" key="2">
    <source>
        <dbReference type="Proteomes" id="UP000308652"/>
    </source>
</evidence>
<protein>
    <submittedName>
        <fullName evidence="1">Uncharacterized protein</fullName>
    </submittedName>
</protein>
<gene>
    <name evidence="1" type="ORF">BDQ12DRAFT_94635</name>
</gene>
<name>A0A5C3LZR7_9AGAR</name>
<keyword evidence="2" id="KW-1185">Reference proteome</keyword>
<sequence>MTILSEQARSRTVVLPPKQCAHRDQGFQTLGIKPHTLPETFRCLTRVIYGEYFRYSRSIHTQNAPSKYLSDRCMGRDLNPRYTQNFKFLVEHNNFLIIAAYHYQIKYMHHRIAGFAESFVRGLERSKSLIGYDYRRDCTRLLTLCGRMFVGG</sequence>
<proteinExistence type="predicted"/>
<dbReference type="AlphaFoldDB" id="A0A5C3LZR7"/>
<reference evidence="1 2" key="1">
    <citation type="journal article" date="2019" name="Nat. Ecol. Evol.">
        <title>Megaphylogeny resolves global patterns of mushroom evolution.</title>
        <authorList>
            <person name="Varga T."/>
            <person name="Krizsan K."/>
            <person name="Foldi C."/>
            <person name="Dima B."/>
            <person name="Sanchez-Garcia M."/>
            <person name="Sanchez-Ramirez S."/>
            <person name="Szollosi G.J."/>
            <person name="Szarkandi J.G."/>
            <person name="Papp V."/>
            <person name="Albert L."/>
            <person name="Andreopoulos W."/>
            <person name="Angelini C."/>
            <person name="Antonin V."/>
            <person name="Barry K.W."/>
            <person name="Bougher N.L."/>
            <person name="Buchanan P."/>
            <person name="Buyck B."/>
            <person name="Bense V."/>
            <person name="Catcheside P."/>
            <person name="Chovatia M."/>
            <person name="Cooper J."/>
            <person name="Damon W."/>
            <person name="Desjardin D."/>
            <person name="Finy P."/>
            <person name="Geml J."/>
            <person name="Haridas S."/>
            <person name="Hughes K."/>
            <person name="Justo A."/>
            <person name="Karasinski D."/>
            <person name="Kautmanova I."/>
            <person name="Kiss B."/>
            <person name="Kocsube S."/>
            <person name="Kotiranta H."/>
            <person name="LaButti K.M."/>
            <person name="Lechner B.E."/>
            <person name="Liimatainen K."/>
            <person name="Lipzen A."/>
            <person name="Lukacs Z."/>
            <person name="Mihaltcheva S."/>
            <person name="Morgado L.N."/>
            <person name="Niskanen T."/>
            <person name="Noordeloos M.E."/>
            <person name="Ohm R.A."/>
            <person name="Ortiz-Santana B."/>
            <person name="Ovrebo C."/>
            <person name="Racz N."/>
            <person name="Riley R."/>
            <person name="Savchenko A."/>
            <person name="Shiryaev A."/>
            <person name="Soop K."/>
            <person name="Spirin V."/>
            <person name="Szebenyi C."/>
            <person name="Tomsovsky M."/>
            <person name="Tulloss R.E."/>
            <person name="Uehling J."/>
            <person name="Grigoriev I.V."/>
            <person name="Vagvolgyi C."/>
            <person name="Papp T."/>
            <person name="Martin F.M."/>
            <person name="Miettinen O."/>
            <person name="Hibbett D.S."/>
            <person name="Nagy L.G."/>
        </authorList>
    </citation>
    <scope>NUCLEOTIDE SEQUENCE [LARGE SCALE GENOMIC DNA]</scope>
    <source>
        <strain evidence="1 2">CBS 166.37</strain>
    </source>
</reference>
<organism evidence="1 2">
    <name type="scientific">Crucibulum laeve</name>
    <dbReference type="NCBI Taxonomy" id="68775"/>
    <lineage>
        <taxon>Eukaryota</taxon>
        <taxon>Fungi</taxon>
        <taxon>Dikarya</taxon>
        <taxon>Basidiomycota</taxon>
        <taxon>Agaricomycotina</taxon>
        <taxon>Agaricomycetes</taxon>
        <taxon>Agaricomycetidae</taxon>
        <taxon>Agaricales</taxon>
        <taxon>Agaricineae</taxon>
        <taxon>Nidulariaceae</taxon>
        <taxon>Crucibulum</taxon>
    </lineage>
</organism>
<dbReference type="EMBL" id="ML213602">
    <property type="protein sequence ID" value="TFK38604.1"/>
    <property type="molecule type" value="Genomic_DNA"/>
</dbReference>
<accession>A0A5C3LZR7</accession>